<keyword evidence="3" id="KW-1185">Reference proteome</keyword>
<dbReference type="GO" id="GO:0004806">
    <property type="term" value="F:triacylglycerol lipase activity"/>
    <property type="evidence" value="ECO:0007669"/>
    <property type="project" value="InterPro"/>
</dbReference>
<dbReference type="AlphaFoldDB" id="A0A917U433"/>
<feature type="signal peptide" evidence="1">
    <location>
        <begin position="1"/>
        <end position="22"/>
    </location>
</feature>
<dbReference type="PIRSF" id="PIRSF029171">
    <property type="entry name" value="Esterase_LipA"/>
    <property type="match status" value="1"/>
</dbReference>
<dbReference type="PANTHER" id="PTHR34853">
    <property type="match status" value="1"/>
</dbReference>
<dbReference type="EMBL" id="BMPI01000038">
    <property type="protein sequence ID" value="GGM56175.1"/>
    <property type="molecule type" value="Genomic_DNA"/>
</dbReference>
<evidence type="ECO:0008006" key="4">
    <source>
        <dbReference type="Google" id="ProtNLM"/>
    </source>
</evidence>
<evidence type="ECO:0000313" key="2">
    <source>
        <dbReference type="EMBL" id="GGM56175.1"/>
    </source>
</evidence>
<reference evidence="2" key="2">
    <citation type="submission" date="2020-09" db="EMBL/GenBank/DDBJ databases">
        <authorList>
            <person name="Sun Q."/>
            <person name="Ohkuma M."/>
        </authorList>
    </citation>
    <scope>NUCLEOTIDE SEQUENCE</scope>
    <source>
        <strain evidence="2">JCM 19831</strain>
    </source>
</reference>
<keyword evidence="1" id="KW-0732">Signal</keyword>
<evidence type="ECO:0000256" key="1">
    <source>
        <dbReference type="SAM" id="SignalP"/>
    </source>
</evidence>
<organism evidence="2 3">
    <name type="scientific">Dactylosporangium sucinum</name>
    <dbReference type="NCBI Taxonomy" id="1424081"/>
    <lineage>
        <taxon>Bacteria</taxon>
        <taxon>Bacillati</taxon>
        <taxon>Actinomycetota</taxon>
        <taxon>Actinomycetes</taxon>
        <taxon>Micromonosporales</taxon>
        <taxon>Micromonosporaceae</taxon>
        <taxon>Dactylosporangium</taxon>
    </lineage>
</organism>
<feature type="chain" id="PRO_5038382118" description="Lipase" evidence="1">
    <location>
        <begin position="23"/>
        <end position="398"/>
    </location>
</feature>
<sequence length="398" mass="41922">MRNLKRIVLCGLLLAGGLGLSAAGAGGAAAAREGRGDVVAVQRLRPLDTAEAARAELAGAEFDTGTVRFGVDMFQIVYRTVDPTGKPTIASGLLALPRSGERQLRVVSYAHGTELNRTDAPSMWRDGWSVGPAITYASAGFAAVAPDYLGMGLGPGPHPYLHLPSETTASVDLLRAARAVAVEQGRALRREVYVTGFSQGGSAATALGKALQSGADDWFRLGALAPVSGAYDLRNVELKALLTTVEWPYNLGYLGYLATAWSRLHDLPTFFDPKYAGRVESLYDGVHTGQDLGETLPGSPAELFSQEGLALLGTPSGRFAAALAEHDASCTGYRSPVPTRLFAARTDEQVPVANSEHCAAVLRAPVVDTGTQEYQGSVHLGSNIAGTAQAVRWFLQLS</sequence>
<dbReference type="Proteomes" id="UP000642070">
    <property type="component" value="Unassembled WGS sequence"/>
</dbReference>
<reference evidence="2" key="1">
    <citation type="journal article" date="2014" name="Int. J. Syst. Evol. Microbiol.">
        <title>Complete genome sequence of Corynebacterium casei LMG S-19264T (=DSM 44701T), isolated from a smear-ripened cheese.</title>
        <authorList>
            <consortium name="US DOE Joint Genome Institute (JGI-PGF)"/>
            <person name="Walter F."/>
            <person name="Albersmeier A."/>
            <person name="Kalinowski J."/>
            <person name="Ruckert C."/>
        </authorList>
    </citation>
    <scope>NUCLEOTIDE SEQUENCE</scope>
    <source>
        <strain evidence="2">JCM 19831</strain>
    </source>
</reference>
<accession>A0A917U433</accession>
<proteinExistence type="predicted"/>
<name>A0A917U433_9ACTN</name>
<dbReference type="InterPro" id="IPR005152">
    <property type="entry name" value="Lipase_secreted"/>
</dbReference>
<dbReference type="Gene3D" id="3.40.50.1820">
    <property type="entry name" value="alpha/beta hydrolase"/>
    <property type="match status" value="1"/>
</dbReference>
<dbReference type="SUPFAM" id="SSF53474">
    <property type="entry name" value="alpha/beta-Hydrolases"/>
    <property type="match status" value="1"/>
</dbReference>
<dbReference type="RefSeq" id="WP_229836061.1">
    <property type="nucleotide sequence ID" value="NZ_BMPI01000038.1"/>
</dbReference>
<comment type="caution">
    <text evidence="2">The sequence shown here is derived from an EMBL/GenBank/DDBJ whole genome shotgun (WGS) entry which is preliminary data.</text>
</comment>
<protein>
    <recommendedName>
        <fullName evidence="4">Lipase</fullName>
    </recommendedName>
</protein>
<evidence type="ECO:0000313" key="3">
    <source>
        <dbReference type="Proteomes" id="UP000642070"/>
    </source>
</evidence>
<gene>
    <name evidence="2" type="ORF">GCM10007977_067350</name>
</gene>
<dbReference type="PANTHER" id="PTHR34853:SF1">
    <property type="entry name" value="LIPASE 5"/>
    <property type="match status" value="1"/>
</dbReference>
<dbReference type="Gene3D" id="1.10.260.160">
    <property type="match status" value="1"/>
</dbReference>
<dbReference type="InterPro" id="IPR029058">
    <property type="entry name" value="AB_hydrolase_fold"/>
</dbReference>
<dbReference type="GO" id="GO:0016042">
    <property type="term" value="P:lipid catabolic process"/>
    <property type="evidence" value="ECO:0007669"/>
    <property type="project" value="InterPro"/>
</dbReference>